<proteinExistence type="predicted"/>
<dbReference type="AlphaFoldDB" id="A0A507ZM63"/>
<keyword evidence="3" id="KW-1185">Reference proteome</keyword>
<dbReference type="EMBL" id="VIAR01000013">
    <property type="protein sequence ID" value="TQD34802.1"/>
    <property type="molecule type" value="Genomic_DNA"/>
</dbReference>
<feature type="chain" id="PRO_5021441841" evidence="1">
    <location>
        <begin position="20"/>
        <end position="293"/>
    </location>
</feature>
<name>A0A507ZM63_9FLAO</name>
<dbReference type="OrthoDB" id="1411114at2"/>
<dbReference type="InterPro" id="IPR011250">
    <property type="entry name" value="OMP/PagP_B-barrel"/>
</dbReference>
<comment type="caution">
    <text evidence="2">The sequence shown here is derived from an EMBL/GenBank/DDBJ whole genome shotgun (WGS) entry which is preliminary data.</text>
</comment>
<accession>A0A507ZM63</accession>
<keyword evidence="1" id="KW-0732">Signal</keyword>
<gene>
    <name evidence="2" type="ORF">FKR84_11435</name>
</gene>
<evidence type="ECO:0000256" key="1">
    <source>
        <dbReference type="SAM" id="SignalP"/>
    </source>
</evidence>
<dbReference type="RefSeq" id="WP_141422452.1">
    <property type="nucleotide sequence ID" value="NZ_VIAR01000013.1"/>
</dbReference>
<evidence type="ECO:0000313" key="2">
    <source>
        <dbReference type="EMBL" id="TQD34802.1"/>
    </source>
</evidence>
<feature type="signal peptide" evidence="1">
    <location>
        <begin position="1"/>
        <end position="19"/>
    </location>
</feature>
<protein>
    <submittedName>
        <fullName evidence="2">Porin family protein</fullName>
    </submittedName>
</protein>
<sequence length="293" mass="33330">MKKVFSLLICILSLQFINAQENYTVNGETYTLHTEVDGNLSLLWNTIDKEYRYFTKKNGTIMELKNTKKDGDFQKEYKKTLEALTKDAAMDPKNVRFTLGSLTSYIQSYNSITDPDFVIVENESSMLSTRLGFYGGITNSVYTPNPTNAKNPFMGAELEIYDEENWTRHSAAITTEYVFESDDYDYSAFEVGLNYRFRLINGKDFRAFINAKLVSFIYSDSERVIFNDDGSVFSSESNTEASLEFPVGLGIGLAYRITPNGFLTLGYNDIVAPGINNNDEFPIDFSLGYKFRL</sequence>
<organism evidence="2 3">
    <name type="scientific">Haloflavibacter putidus</name>
    <dbReference type="NCBI Taxonomy" id="2576776"/>
    <lineage>
        <taxon>Bacteria</taxon>
        <taxon>Pseudomonadati</taxon>
        <taxon>Bacteroidota</taxon>
        <taxon>Flavobacteriia</taxon>
        <taxon>Flavobacteriales</taxon>
        <taxon>Flavobacteriaceae</taxon>
        <taxon>Haloflavibacter</taxon>
    </lineage>
</organism>
<reference evidence="2 3" key="1">
    <citation type="submission" date="2019-06" db="EMBL/GenBank/DDBJ databases">
        <title>Flavibacter putida gen. nov., sp. nov., a novel marine bacterium of the family Flavobacteriaceae isolated from coastal seawater.</title>
        <authorList>
            <person name="Feng X."/>
        </authorList>
    </citation>
    <scope>NUCLEOTIDE SEQUENCE [LARGE SCALE GENOMIC DNA]</scope>
    <source>
        <strain evidence="2 3">PLHSN227</strain>
    </source>
</reference>
<dbReference type="Gene3D" id="2.40.160.20">
    <property type="match status" value="1"/>
</dbReference>
<dbReference type="SUPFAM" id="SSF56925">
    <property type="entry name" value="OMPA-like"/>
    <property type="match status" value="1"/>
</dbReference>
<evidence type="ECO:0000313" key="3">
    <source>
        <dbReference type="Proteomes" id="UP000317169"/>
    </source>
</evidence>
<dbReference type="Proteomes" id="UP000317169">
    <property type="component" value="Unassembled WGS sequence"/>
</dbReference>